<protein>
    <recommendedName>
        <fullName evidence="5">Ubiquitin-like protease family profile domain-containing protein</fullName>
    </recommendedName>
</protein>
<comment type="caution">
    <text evidence="6">The sequence shown here is derived from an EMBL/GenBank/DDBJ whole genome shotgun (WGS) entry which is preliminary data.</text>
</comment>
<dbReference type="Pfam" id="PF02902">
    <property type="entry name" value="Peptidase_C48"/>
    <property type="match status" value="1"/>
</dbReference>
<evidence type="ECO:0000256" key="2">
    <source>
        <dbReference type="ARBA" id="ARBA00022670"/>
    </source>
</evidence>
<evidence type="ECO:0000259" key="5">
    <source>
        <dbReference type="PROSITE" id="PS50600"/>
    </source>
</evidence>
<dbReference type="PANTHER" id="PTHR12606">
    <property type="entry name" value="SENTRIN/SUMO-SPECIFIC PROTEASE"/>
    <property type="match status" value="1"/>
</dbReference>
<keyword evidence="3" id="KW-0378">Hydrolase</keyword>
<proteinExistence type="inferred from homology"/>
<reference evidence="6 7" key="1">
    <citation type="journal article" date="2023" name="Plants (Basel)">
        <title>Bridging the Gap: Combining Genomics and Transcriptomics Approaches to Understand Stylosanthes scabra, an Orphan Legume from the Brazilian Caatinga.</title>
        <authorList>
            <person name="Ferreira-Neto J.R.C."/>
            <person name="da Silva M.D."/>
            <person name="Binneck E."/>
            <person name="de Melo N.F."/>
            <person name="da Silva R.H."/>
            <person name="de Melo A.L.T.M."/>
            <person name="Pandolfi V."/>
            <person name="Bustamante F.O."/>
            <person name="Brasileiro-Vidal A.C."/>
            <person name="Benko-Iseppon A.M."/>
        </authorList>
    </citation>
    <scope>NUCLEOTIDE SEQUENCE [LARGE SCALE GENOMIC DNA]</scope>
    <source>
        <tissue evidence="6">Leaves</tissue>
    </source>
</reference>
<comment type="similarity">
    <text evidence="1">Belongs to the peptidase C48 family.</text>
</comment>
<sequence>MQWSIPICDRDHWYLYALNIAKKKLWVLDSLHSEPFDDIRRKVDEYAWFIPICDRDHWYLYALNIAKKKLWVLDSLHSEPFDDIRRKVDEYAGKIIHDMVKVAIPSFMHTSEGFEYEYADVPKQPNKDDCGTMERRMI</sequence>
<feature type="domain" description="Ubiquitin-like protease family profile" evidence="5">
    <location>
        <begin position="1"/>
        <end position="138"/>
    </location>
</feature>
<dbReference type="SUPFAM" id="SSF54001">
    <property type="entry name" value="Cysteine proteinases"/>
    <property type="match status" value="2"/>
</dbReference>
<keyword evidence="2" id="KW-0645">Protease</keyword>
<evidence type="ECO:0000313" key="7">
    <source>
        <dbReference type="Proteomes" id="UP001341840"/>
    </source>
</evidence>
<dbReference type="EMBL" id="JASCZI010090970">
    <property type="protein sequence ID" value="MED6148168.1"/>
    <property type="molecule type" value="Genomic_DNA"/>
</dbReference>
<name>A0ABU6TJN6_9FABA</name>
<dbReference type="Gene3D" id="3.40.395.10">
    <property type="entry name" value="Adenoviral Proteinase, Chain A"/>
    <property type="match status" value="2"/>
</dbReference>
<evidence type="ECO:0000256" key="4">
    <source>
        <dbReference type="ARBA" id="ARBA00022807"/>
    </source>
</evidence>
<evidence type="ECO:0000313" key="6">
    <source>
        <dbReference type="EMBL" id="MED6148168.1"/>
    </source>
</evidence>
<organism evidence="6 7">
    <name type="scientific">Stylosanthes scabra</name>
    <dbReference type="NCBI Taxonomy" id="79078"/>
    <lineage>
        <taxon>Eukaryota</taxon>
        <taxon>Viridiplantae</taxon>
        <taxon>Streptophyta</taxon>
        <taxon>Embryophyta</taxon>
        <taxon>Tracheophyta</taxon>
        <taxon>Spermatophyta</taxon>
        <taxon>Magnoliopsida</taxon>
        <taxon>eudicotyledons</taxon>
        <taxon>Gunneridae</taxon>
        <taxon>Pentapetalae</taxon>
        <taxon>rosids</taxon>
        <taxon>fabids</taxon>
        <taxon>Fabales</taxon>
        <taxon>Fabaceae</taxon>
        <taxon>Papilionoideae</taxon>
        <taxon>50 kb inversion clade</taxon>
        <taxon>dalbergioids sensu lato</taxon>
        <taxon>Dalbergieae</taxon>
        <taxon>Pterocarpus clade</taxon>
        <taxon>Stylosanthes</taxon>
    </lineage>
</organism>
<dbReference type="PANTHER" id="PTHR12606:SF136">
    <property type="entry name" value="ULP1 PROTEASE FAMILY PROTEIN"/>
    <property type="match status" value="1"/>
</dbReference>
<keyword evidence="4" id="KW-0788">Thiol protease</keyword>
<dbReference type="PROSITE" id="PS50600">
    <property type="entry name" value="ULP_PROTEASE"/>
    <property type="match status" value="1"/>
</dbReference>
<keyword evidence="7" id="KW-1185">Reference proteome</keyword>
<gene>
    <name evidence="6" type="ORF">PIB30_050583</name>
</gene>
<evidence type="ECO:0000256" key="1">
    <source>
        <dbReference type="ARBA" id="ARBA00005234"/>
    </source>
</evidence>
<evidence type="ECO:0000256" key="3">
    <source>
        <dbReference type="ARBA" id="ARBA00022801"/>
    </source>
</evidence>
<dbReference type="Proteomes" id="UP001341840">
    <property type="component" value="Unassembled WGS sequence"/>
</dbReference>
<accession>A0ABU6TJN6</accession>
<dbReference type="InterPro" id="IPR003653">
    <property type="entry name" value="Peptidase_C48_C"/>
</dbReference>
<dbReference type="InterPro" id="IPR038765">
    <property type="entry name" value="Papain-like_cys_pep_sf"/>
</dbReference>